<evidence type="ECO:0000313" key="3">
    <source>
        <dbReference type="RefSeq" id="XP_010418931.1"/>
    </source>
</evidence>
<dbReference type="Pfam" id="PF00305">
    <property type="entry name" value="Lipoxygenase"/>
    <property type="match status" value="1"/>
</dbReference>
<evidence type="ECO:0000259" key="1">
    <source>
        <dbReference type="PROSITE" id="PS51393"/>
    </source>
</evidence>
<dbReference type="InterPro" id="IPR013819">
    <property type="entry name" value="LipOase_C"/>
</dbReference>
<sequence length="215" mass="24491">MSSGPLPLPPSKLKEIEKNIDERNDDENLKNTTGLVKMPYTLLFPTGEGGVTGRGIPKCLHIKTGLSLAISPLNFKFPIGSIFDQLVCLELGTNKKAWWDLLSFMLHSSPKLQVLKFIDDIGWVDSVEATGVWNPPENVPKCLLSHLETFMWKGYKRKRKEELEVAKYILKNTNRLKRASFSLNLICSYRDRLEVLNDLKSVVRDRNSCQVQFII</sequence>
<reference evidence="3" key="2">
    <citation type="submission" date="2025-08" db="UniProtKB">
        <authorList>
            <consortium name="RefSeq"/>
        </authorList>
    </citation>
    <scope>IDENTIFICATION</scope>
    <source>
        <tissue evidence="3">Leaf</tissue>
    </source>
</reference>
<keyword evidence="2" id="KW-1185">Reference proteome</keyword>
<dbReference type="Pfam" id="PF08387">
    <property type="entry name" value="FBD"/>
    <property type="match status" value="1"/>
</dbReference>
<name>A0ABM0T0I7_CAMSA</name>
<dbReference type="GeneID" id="104704569"/>
<proteinExistence type="predicted"/>
<dbReference type="Gene3D" id="1.20.245.10">
    <property type="entry name" value="Lipoxygenase-1, Domain 5"/>
    <property type="match status" value="1"/>
</dbReference>
<organism evidence="2 3">
    <name type="scientific">Camelina sativa</name>
    <name type="common">False flax</name>
    <name type="synonym">Myagrum sativum</name>
    <dbReference type="NCBI Taxonomy" id="90675"/>
    <lineage>
        <taxon>Eukaryota</taxon>
        <taxon>Viridiplantae</taxon>
        <taxon>Streptophyta</taxon>
        <taxon>Embryophyta</taxon>
        <taxon>Tracheophyta</taxon>
        <taxon>Spermatophyta</taxon>
        <taxon>Magnoliopsida</taxon>
        <taxon>eudicotyledons</taxon>
        <taxon>Gunneridae</taxon>
        <taxon>Pentapetalae</taxon>
        <taxon>rosids</taxon>
        <taxon>malvids</taxon>
        <taxon>Brassicales</taxon>
        <taxon>Brassicaceae</taxon>
        <taxon>Camelineae</taxon>
        <taxon>Camelina</taxon>
    </lineage>
</organism>
<dbReference type="RefSeq" id="XP_010418931.1">
    <property type="nucleotide sequence ID" value="XM_010420629.1"/>
</dbReference>
<evidence type="ECO:0000313" key="2">
    <source>
        <dbReference type="Proteomes" id="UP000694864"/>
    </source>
</evidence>
<dbReference type="PANTHER" id="PTHR31900:SF34">
    <property type="entry name" value="EMB|CAB62440.1-RELATED"/>
    <property type="match status" value="1"/>
</dbReference>
<gene>
    <name evidence="3" type="primary">LOC104704569</name>
</gene>
<dbReference type="InterPro" id="IPR006566">
    <property type="entry name" value="FBD"/>
</dbReference>
<accession>A0ABM0T0I7</accession>
<dbReference type="InterPro" id="IPR036226">
    <property type="entry name" value="LipOase_C_sf"/>
</dbReference>
<protein>
    <submittedName>
        <fullName evidence="3">FBD-associated F-box protein At1g55030</fullName>
    </submittedName>
</protein>
<dbReference type="PANTHER" id="PTHR31900">
    <property type="entry name" value="F-BOX/RNI SUPERFAMILY PROTEIN-RELATED"/>
    <property type="match status" value="1"/>
</dbReference>
<dbReference type="SMART" id="SM00579">
    <property type="entry name" value="FBD"/>
    <property type="match status" value="1"/>
</dbReference>
<dbReference type="SUPFAM" id="SSF48484">
    <property type="entry name" value="Lipoxigenase"/>
    <property type="match status" value="1"/>
</dbReference>
<feature type="domain" description="Lipoxygenase" evidence="1">
    <location>
        <begin position="1"/>
        <end position="62"/>
    </location>
</feature>
<dbReference type="Proteomes" id="UP000694864">
    <property type="component" value="Chromosome 7"/>
</dbReference>
<reference evidence="2" key="1">
    <citation type="journal article" date="2014" name="Nat. Commun.">
        <title>The emerging biofuel crop Camelina sativa retains a highly undifferentiated hexaploid genome structure.</title>
        <authorList>
            <person name="Kagale S."/>
            <person name="Koh C."/>
            <person name="Nixon J."/>
            <person name="Bollina V."/>
            <person name="Clarke W.E."/>
            <person name="Tuteja R."/>
            <person name="Spillane C."/>
            <person name="Robinson S.J."/>
            <person name="Links M.G."/>
            <person name="Clarke C."/>
            <person name="Higgins E.E."/>
            <person name="Huebert T."/>
            <person name="Sharpe A.G."/>
            <person name="Parkin I.A."/>
        </authorList>
    </citation>
    <scope>NUCLEOTIDE SEQUENCE [LARGE SCALE GENOMIC DNA]</scope>
    <source>
        <strain evidence="2">cv. DH55</strain>
    </source>
</reference>
<dbReference type="InterPro" id="IPR050232">
    <property type="entry name" value="FBL13/AtMIF1-like"/>
</dbReference>
<dbReference type="PROSITE" id="PS51393">
    <property type="entry name" value="LIPOXYGENASE_3"/>
    <property type="match status" value="1"/>
</dbReference>